<dbReference type="Pfam" id="PF00990">
    <property type="entry name" value="GGDEF"/>
    <property type="match status" value="1"/>
</dbReference>
<organism evidence="2 3">
    <name type="scientific">Oceanispirochaeta crateris</name>
    <dbReference type="NCBI Taxonomy" id="2518645"/>
    <lineage>
        <taxon>Bacteria</taxon>
        <taxon>Pseudomonadati</taxon>
        <taxon>Spirochaetota</taxon>
        <taxon>Spirochaetia</taxon>
        <taxon>Spirochaetales</taxon>
        <taxon>Spirochaetaceae</taxon>
        <taxon>Oceanispirochaeta</taxon>
    </lineage>
</organism>
<dbReference type="InterPro" id="IPR043128">
    <property type="entry name" value="Rev_trsase/Diguanyl_cyclase"/>
</dbReference>
<dbReference type="SUPFAM" id="SSF55073">
    <property type="entry name" value="Nucleotide cyclase"/>
    <property type="match status" value="1"/>
</dbReference>
<gene>
    <name evidence="2" type="ORF">EXM22_02205</name>
</gene>
<dbReference type="PROSITE" id="PS50887">
    <property type="entry name" value="GGDEF"/>
    <property type="match status" value="1"/>
</dbReference>
<evidence type="ECO:0000313" key="2">
    <source>
        <dbReference type="EMBL" id="QEN06861.1"/>
    </source>
</evidence>
<evidence type="ECO:0000313" key="3">
    <source>
        <dbReference type="Proteomes" id="UP000324209"/>
    </source>
</evidence>
<dbReference type="EMBL" id="CP036150">
    <property type="protein sequence ID" value="QEN06861.1"/>
    <property type="molecule type" value="Genomic_DNA"/>
</dbReference>
<dbReference type="AlphaFoldDB" id="A0A5C1QH22"/>
<evidence type="ECO:0000259" key="1">
    <source>
        <dbReference type="PROSITE" id="PS50887"/>
    </source>
</evidence>
<dbReference type="InterPro" id="IPR000160">
    <property type="entry name" value="GGDEF_dom"/>
</dbReference>
<keyword evidence="3" id="KW-1185">Reference proteome</keyword>
<dbReference type="Proteomes" id="UP000324209">
    <property type="component" value="Chromosome"/>
</dbReference>
<accession>A0A5C1QH22</accession>
<dbReference type="Gene3D" id="3.30.70.270">
    <property type="match status" value="1"/>
</dbReference>
<sequence length="63" mass="7234">MLPGTSKEHALTLAERIRKTVEKHRYEFESGKQAVAVTITLGVSVVNPRGIIRERFMLEIRRI</sequence>
<dbReference type="KEGG" id="ock:EXM22_02205"/>
<dbReference type="InterPro" id="IPR029787">
    <property type="entry name" value="Nucleotide_cyclase"/>
</dbReference>
<reference evidence="2 3" key="1">
    <citation type="submission" date="2019-02" db="EMBL/GenBank/DDBJ databases">
        <title>Complete Genome Sequence and Methylome Analysis of free living Spirochaetas.</title>
        <authorList>
            <person name="Fomenkov A."/>
            <person name="Dubinina G."/>
            <person name="Leshcheva N."/>
            <person name="Mikheeva N."/>
            <person name="Grabovich M."/>
            <person name="Vincze T."/>
            <person name="Roberts R.J."/>
        </authorList>
    </citation>
    <scope>NUCLEOTIDE SEQUENCE [LARGE SCALE GENOMIC DNA]</scope>
    <source>
        <strain evidence="2 3">K2</strain>
    </source>
</reference>
<proteinExistence type="predicted"/>
<feature type="domain" description="GGDEF" evidence="1">
    <location>
        <begin position="1"/>
        <end position="63"/>
    </location>
</feature>
<protein>
    <submittedName>
        <fullName evidence="2">Diguanylate cyclase</fullName>
    </submittedName>
</protein>
<name>A0A5C1QH22_9SPIO</name>